<sequence length="70" mass="8118">MLFKHDNDWTLTVLISEGAATYDRCIKLVEMEKKQVRENPAYVKVLVDKVRSGSEKGRYVVPPIWPQHCT</sequence>
<gene>
    <name evidence="1" type="ORF">GTG28_15515</name>
</gene>
<protein>
    <submittedName>
        <fullName evidence="1">Uncharacterized protein</fullName>
    </submittedName>
</protein>
<dbReference type="EMBL" id="WWEU01000005">
    <property type="protein sequence ID" value="MYM60640.1"/>
    <property type="molecule type" value="Genomic_DNA"/>
</dbReference>
<proteinExistence type="predicted"/>
<keyword evidence="2" id="KW-1185">Reference proteome</keyword>
<name>A0A6L8M0Q2_9VIBR</name>
<dbReference type="Proteomes" id="UP000478571">
    <property type="component" value="Unassembled WGS sequence"/>
</dbReference>
<comment type="caution">
    <text evidence="1">The sequence shown here is derived from an EMBL/GenBank/DDBJ whole genome shotgun (WGS) entry which is preliminary data.</text>
</comment>
<organism evidence="1 2">
    <name type="scientific">Vibrio tetraodonis subsp. pristinus</name>
    <dbReference type="NCBI Taxonomy" id="2695891"/>
    <lineage>
        <taxon>Bacteria</taxon>
        <taxon>Pseudomonadati</taxon>
        <taxon>Pseudomonadota</taxon>
        <taxon>Gammaproteobacteria</taxon>
        <taxon>Vibrionales</taxon>
        <taxon>Vibrionaceae</taxon>
        <taxon>Vibrio</taxon>
    </lineage>
</organism>
<reference evidence="1 2" key="1">
    <citation type="submission" date="2020-01" db="EMBL/GenBank/DDBJ databases">
        <title>Draft Genome Sequence of Vibrio sp. strain OCN044, Isolated from a Healthy Coral at Palmyra Atoll.</title>
        <authorList>
            <person name="Videau P."/>
            <person name="Loughran R."/>
            <person name="Esquivel A."/>
            <person name="Deadmond M."/>
            <person name="Paddock B.E."/>
            <person name="Saw J.H."/>
            <person name="Ushijima B."/>
        </authorList>
    </citation>
    <scope>NUCLEOTIDE SEQUENCE [LARGE SCALE GENOMIC DNA]</scope>
    <source>
        <strain evidence="1 2">OCN044</strain>
    </source>
</reference>
<dbReference type="AlphaFoldDB" id="A0A6L8M0Q2"/>
<dbReference type="RefSeq" id="WP_160931437.1">
    <property type="nucleotide sequence ID" value="NZ_WWEU01000005.1"/>
</dbReference>
<evidence type="ECO:0000313" key="1">
    <source>
        <dbReference type="EMBL" id="MYM60640.1"/>
    </source>
</evidence>
<evidence type="ECO:0000313" key="2">
    <source>
        <dbReference type="Proteomes" id="UP000478571"/>
    </source>
</evidence>
<accession>A0A6L8M0Q2</accession>